<evidence type="ECO:0000256" key="2">
    <source>
        <dbReference type="SAM" id="Phobius"/>
    </source>
</evidence>
<dbReference type="EMBL" id="MFZF01000022">
    <property type="protein sequence ID" value="OGK15946.1"/>
    <property type="molecule type" value="Genomic_DNA"/>
</dbReference>
<evidence type="ECO:0000313" key="4">
    <source>
        <dbReference type="Proteomes" id="UP000178372"/>
    </source>
</evidence>
<dbReference type="Proteomes" id="UP000178372">
    <property type="component" value="Unassembled WGS sequence"/>
</dbReference>
<evidence type="ECO:0000256" key="1">
    <source>
        <dbReference type="SAM" id="MobiDB-lite"/>
    </source>
</evidence>
<proteinExistence type="predicted"/>
<gene>
    <name evidence="3" type="ORF">A2690_00640</name>
</gene>
<keyword evidence="2" id="KW-0812">Transmembrane</keyword>
<feature type="region of interest" description="Disordered" evidence="1">
    <location>
        <begin position="135"/>
        <end position="181"/>
    </location>
</feature>
<name>A0A1F7GAR0_9BACT</name>
<feature type="transmembrane region" description="Helical" evidence="2">
    <location>
        <begin position="12"/>
        <end position="33"/>
    </location>
</feature>
<keyword evidence="2" id="KW-1133">Transmembrane helix</keyword>
<accession>A0A1F7GAR0</accession>
<reference evidence="3 4" key="1">
    <citation type="journal article" date="2016" name="Nat. Commun.">
        <title>Thousands of microbial genomes shed light on interconnected biogeochemical processes in an aquifer system.</title>
        <authorList>
            <person name="Anantharaman K."/>
            <person name="Brown C.T."/>
            <person name="Hug L.A."/>
            <person name="Sharon I."/>
            <person name="Castelle C.J."/>
            <person name="Probst A.J."/>
            <person name="Thomas B.C."/>
            <person name="Singh A."/>
            <person name="Wilkins M.J."/>
            <person name="Karaoz U."/>
            <person name="Brodie E.L."/>
            <person name="Williams K.H."/>
            <person name="Hubbard S.S."/>
            <person name="Banfield J.F."/>
        </authorList>
    </citation>
    <scope>NUCLEOTIDE SEQUENCE [LARGE SCALE GENOMIC DNA]</scope>
</reference>
<organism evidence="3 4">
    <name type="scientific">Candidatus Roizmanbacteria bacterium RIFCSPHIGHO2_01_FULL_39_12b</name>
    <dbReference type="NCBI Taxonomy" id="1802030"/>
    <lineage>
        <taxon>Bacteria</taxon>
        <taxon>Candidatus Roizmaniibacteriota</taxon>
    </lineage>
</organism>
<comment type="caution">
    <text evidence="3">The sequence shown here is derived from an EMBL/GenBank/DDBJ whole genome shotgun (WGS) entry which is preliminary data.</text>
</comment>
<protein>
    <submittedName>
        <fullName evidence="3">Uncharacterized protein</fullName>
    </submittedName>
</protein>
<evidence type="ECO:0000313" key="3">
    <source>
        <dbReference type="EMBL" id="OGK15946.1"/>
    </source>
</evidence>
<sequence>MMDLNQNMLKKIVILSVIGAGAVAGLLLLKYSLDSRSQATQIACRGKTTVTCVIRPQRNTNLDDYLFDVQVIETSTGLNVTTGSINSTEGTPTADGSRNVPISFEAGAGDYICRVTARPKLGQYCPDQESAATIQSGTKVCRPPNDERPTPTPKIPTDEPTETPPGDGGLTKTPPSPTPGGCFIINPEIKFECRDCVPTPTCNPNIDGEGGCGVIPIDQ</sequence>
<dbReference type="AlphaFoldDB" id="A0A1F7GAR0"/>
<keyword evidence="2" id="KW-0472">Membrane</keyword>